<gene>
    <name evidence="2" type="ORF">NA56DRAFT_728944</name>
</gene>
<feature type="compositionally biased region" description="Pro residues" evidence="1">
    <location>
        <begin position="385"/>
        <end position="395"/>
    </location>
</feature>
<feature type="region of interest" description="Disordered" evidence="1">
    <location>
        <begin position="293"/>
        <end position="335"/>
    </location>
</feature>
<feature type="compositionally biased region" description="Basic and acidic residues" evidence="1">
    <location>
        <begin position="470"/>
        <end position="484"/>
    </location>
</feature>
<dbReference type="Proteomes" id="UP000235672">
    <property type="component" value="Unassembled WGS sequence"/>
</dbReference>
<feature type="compositionally biased region" description="Polar residues" evidence="1">
    <location>
        <begin position="412"/>
        <end position="421"/>
    </location>
</feature>
<feature type="compositionally biased region" description="Acidic residues" evidence="1">
    <location>
        <begin position="614"/>
        <end position="623"/>
    </location>
</feature>
<sequence length="732" mass="81346">PLCFPIHYTQTVNGPNPYITQSYQLLYIYTPQNFVNVPIREYHQVKISPSSPYITVHITMITNHKKPTSAFKTKMCIYTKRLYHCWCVDYYIKFANRCTASLRSDKECPRPPYLTKCEVEKVGLCPFHSQEEEAKLVAAGIPNPGYTNSNPEGGNSQQAETVAKTRFSDPNPEAKSNQGLVEAEVGSGGEPRGSRIRTSKTFPRSPPPAALYRRSDPVLEGRGVPNPWILSPKKLQRSKTSAQASPPPPLPRPESFQQSPSQEIQAVGVLPNPWLLSPKKLQRSKTSAQALLPSLPQRPGSFQLPPSQPLTSVPTPLHRSNTTTTTTTSPYNPIHASNLQRASTYTSTSTSTSFNSRTLVAGAKPVQVAIRDSKGFFIPPSVYQEPPPAPLAPPETEPEVEATEPDPPLQIHRSSTYSARSSIIDLPLQIQSQKSSTYSQRSSRSSKRDGIPTENPLILVLPRVSTSPTPERRSRVEKNREKERRKSNRVSFVYQKSDDEGGGEEFYPAPLQMQWRDGGVGEERKERRKSMRMGMPRAGVGLSDEEILYSGSEYDGGGDSDDEFLPPGAGDRNPQTAYSLPLSQPLLQQNQSMETPHTGVGLNEEEILYSGSDYDGDPQDSDSELISSRDTDRNMEFGKAKGKWKGKGKEEERGSVLFEMLYAHASLPQFQFQSPPAVENSMEDGRERRESRERRMSIKPLALGGKKGVGGVGEAKEMYTDSEYETEYVDTD</sequence>
<feature type="compositionally biased region" description="Basic and acidic residues" evidence="1">
    <location>
        <begin position="683"/>
        <end position="696"/>
    </location>
</feature>
<dbReference type="AlphaFoldDB" id="A0A2J6PTG8"/>
<feature type="non-terminal residue" evidence="2">
    <location>
        <position position="1"/>
    </location>
</feature>
<accession>A0A2J6PTG8</accession>
<feature type="region of interest" description="Disordered" evidence="1">
    <location>
        <begin position="606"/>
        <end position="649"/>
    </location>
</feature>
<name>A0A2J6PTG8_9HELO</name>
<evidence type="ECO:0000313" key="2">
    <source>
        <dbReference type="EMBL" id="PMD17325.1"/>
    </source>
</evidence>
<dbReference type="OrthoDB" id="3563572at2759"/>
<organism evidence="2 3">
    <name type="scientific">Hyaloscypha hepaticicola</name>
    <dbReference type="NCBI Taxonomy" id="2082293"/>
    <lineage>
        <taxon>Eukaryota</taxon>
        <taxon>Fungi</taxon>
        <taxon>Dikarya</taxon>
        <taxon>Ascomycota</taxon>
        <taxon>Pezizomycotina</taxon>
        <taxon>Leotiomycetes</taxon>
        <taxon>Helotiales</taxon>
        <taxon>Hyaloscyphaceae</taxon>
        <taxon>Hyaloscypha</taxon>
    </lineage>
</organism>
<feature type="region of interest" description="Disordered" evidence="1">
    <location>
        <begin position="379"/>
        <end position="489"/>
    </location>
</feature>
<feature type="compositionally biased region" description="Low complexity" evidence="1">
    <location>
        <begin position="431"/>
        <end position="443"/>
    </location>
</feature>
<protein>
    <submittedName>
        <fullName evidence="2">Uncharacterized protein</fullName>
    </submittedName>
</protein>
<feature type="compositionally biased region" description="Polar residues" evidence="1">
    <location>
        <begin position="145"/>
        <end position="160"/>
    </location>
</feature>
<evidence type="ECO:0000313" key="3">
    <source>
        <dbReference type="Proteomes" id="UP000235672"/>
    </source>
</evidence>
<feature type="region of interest" description="Disordered" evidence="1">
    <location>
        <begin position="549"/>
        <end position="578"/>
    </location>
</feature>
<evidence type="ECO:0000256" key="1">
    <source>
        <dbReference type="SAM" id="MobiDB-lite"/>
    </source>
</evidence>
<feature type="compositionally biased region" description="Polar residues" evidence="1">
    <location>
        <begin position="309"/>
        <end position="321"/>
    </location>
</feature>
<feature type="compositionally biased region" description="Basic and acidic residues" evidence="1">
    <location>
        <begin position="627"/>
        <end position="639"/>
    </location>
</feature>
<proteinExistence type="predicted"/>
<feature type="region of interest" description="Disordered" evidence="1">
    <location>
        <begin position="140"/>
        <end position="263"/>
    </location>
</feature>
<reference evidence="2 3" key="1">
    <citation type="submission" date="2016-05" db="EMBL/GenBank/DDBJ databases">
        <title>A degradative enzymes factory behind the ericoid mycorrhizal symbiosis.</title>
        <authorList>
            <consortium name="DOE Joint Genome Institute"/>
            <person name="Martino E."/>
            <person name="Morin E."/>
            <person name="Grelet G."/>
            <person name="Kuo A."/>
            <person name="Kohler A."/>
            <person name="Daghino S."/>
            <person name="Barry K."/>
            <person name="Choi C."/>
            <person name="Cichocki N."/>
            <person name="Clum A."/>
            <person name="Copeland A."/>
            <person name="Hainaut M."/>
            <person name="Haridas S."/>
            <person name="Labutti K."/>
            <person name="Lindquist E."/>
            <person name="Lipzen A."/>
            <person name="Khouja H.-R."/>
            <person name="Murat C."/>
            <person name="Ohm R."/>
            <person name="Olson A."/>
            <person name="Spatafora J."/>
            <person name="Veneault-Fourrey C."/>
            <person name="Henrissat B."/>
            <person name="Grigoriev I."/>
            <person name="Martin F."/>
            <person name="Perotto S."/>
        </authorList>
    </citation>
    <scope>NUCLEOTIDE SEQUENCE [LARGE SCALE GENOMIC DNA]</scope>
    <source>
        <strain evidence="2 3">UAMH 7357</strain>
    </source>
</reference>
<feature type="region of interest" description="Disordered" evidence="1">
    <location>
        <begin position="672"/>
        <end position="714"/>
    </location>
</feature>
<dbReference type="EMBL" id="KZ613500">
    <property type="protein sequence ID" value="PMD17325.1"/>
    <property type="molecule type" value="Genomic_DNA"/>
</dbReference>
<keyword evidence="3" id="KW-1185">Reference proteome</keyword>